<name>A0A5Q2QGG8_9GAMM</name>
<dbReference type="OrthoDB" id="7860049at2"/>
<accession>A0A5Q2QGG8</accession>
<dbReference type="KEGG" id="llp:GH975_11080"/>
<keyword evidence="2" id="KW-1185">Reference proteome</keyword>
<reference evidence="1 2" key="1">
    <citation type="submission" date="2019-11" db="EMBL/GenBank/DDBJ databases">
        <authorList>
            <person name="Khan S.A."/>
            <person name="Jeon C.O."/>
            <person name="Chun B.H."/>
        </authorList>
    </citation>
    <scope>NUCLEOTIDE SEQUENCE [LARGE SCALE GENOMIC DNA]</scope>
    <source>
        <strain evidence="1 2">IMCC 1097</strain>
    </source>
</reference>
<organism evidence="1 2">
    <name type="scientific">Litorivicinus lipolyticus</name>
    <dbReference type="NCBI Taxonomy" id="418701"/>
    <lineage>
        <taxon>Bacteria</taxon>
        <taxon>Pseudomonadati</taxon>
        <taxon>Pseudomonadota</taxon>
        <taxon>Gammaproteobacteria</taxon>
        <taxon>Oceanospirillales</taxon>
        <taxon>Litorivicinaceae</taxon>
        <taxon>Litorivicinus</taxon>
    </lineage>
</organism>
<evidence type="ECO:0000313" key="2">
    <source>
        <dbReference type="Proteomes" id="UP000388235"/>
    </source>
</evidence>
<gene>
    <name evidence="1" type="ORF">GH975_11080</name>
</gene>
<evidence type="ECO:0000313" key="1">
    <source>
        <dbReference type="EMBL" id="QGG81077.1"/>
    </source>
</evidence>
<dbReference type="AlphaFoldDB" id="A0A5Q2QGG8"/>
<dbReference type="EMBL" id="CP045871">
    <property type="protein sequence ID" value="QGG81077.1"/>
    <property type="molecule type" value="Genomic_DNA"/>
</dbReference>
<sequence length="174" mass="18599">MTDTLTLTEQLAQWNRRATAPMHALNRSMGNSEGWATTLVAACADPKTQSAASWLLLQHLAADDAVLSGADSSALIGHLTMLSAWDAQLHALQILPKLVIAADKADAVNSFVMPLLASNRKLVRAWANYGLAMVAAQHDRFKAGALTTLGEALERETTGSVRVRVKRGIALLTS</sequence>
<evidence type="ECO:0008006" key="3">
    <source>
        <dbReference type="Google" id="ProtNLM"/>
    </source>
</evidence>
<dbReference type="Proteomes" id="UP000388235">
    <property type="component" value="Chromosome"/>
</dbReference>
<protein>
    <recommendedName>
        <fullName evidence="3">HEAT repeat protein</fullName>
    </recommendedName>
</protein>
<proteinExistence type="predicted"/>
<dbReference type="RefSeq" id="WP_153714580.1">
    <property type="nucleotide sequence ID" value="NZ_CP045871.1"/>
</dbReference>